<evidence type="ECO:0000313" key="3">
    <source>
        <dbReference type="Proteomes" id="UP000828390"/>
    </source>
</evidence>
<dbReference type="InterPro" id="IPR051363">
    <property type="entry name" value="RLR_Helicase"/>
</dbReference>
<accession>A0A9D4LSP3</accession>
<dbReference type="EMBL" id="JAIWYP010000002">
    <property type="protein sequence ID" value="KAH3863074.1"/>
    <property type="molecule type" value="Genomic_DNA"/>
</dbReference>
<dbReference type="InterPro" id="IPR006935">
    <property type="entry name" value="Helicase/UvrB_N"/>
</dbReference>
<organism evidence="2 3">
    <name type="scientific">Dreissena polymorpha</name>
    <name type="common">Zebra mussel</name>
    <name type="synonym">Mytilus polymorpha</name>
    <dbReference type="NCBI Taxonomy" id="45954"/>
    <lineage>
        <taxon>Eukaryota</taxon>
        <taxon>Metazoa</taxon>
        <taxon>Spiralia</taxon>
        <taxon>Lophotrochozoa</taxon>
        <taxon>Mollusca</taxon>
        <taxon>Bivalvia</taxon>
        <taxon>Autobranchia</taxon>
        <taxon>Heteroconchia</taxon>
        <taxon>Euheterodonta</taxon>
        <taxon>Imparidentia</taxon>
        <taxon>Neoheterodontei</taxon>
        <taxon>Myida</taxon>
        <taxon>Dreissenoidea</taxon>
        <taxon>Dreissenidae</taxon>
        <taxon>Dreissena</taxon>
    </lineage>
</organism>
<dbReference type="PANTHER" id="PTHR14074">
    <property type="entry name" value="HELICASE WITH DEATH DOMAIN-RELATED"/>
    <property type="match status" value="1"/>
</dbReference>
<dbReference type="AlphaFoldDB" id="A0A9D4LSP3"/>
<reference evidence="2" key="1">
    <citation type="journal article" date="2019" name="bioRxiv">
        <title>The Genome of the Zebra Mussel, Dreissena polymorpha: A Resource for Invasive Species Research.</title>
        <authorList>
            <person name="McCartney M.A."/>
            <person name="Auch B."/>
            <person name="Kono T."/>
            <person name="Mallez S."/>
            <person name="Zhang Y."/>
            <person name="Obille A."/>
            <person name="Becker A."/>
            <person name="Abrahante J.E."/>
            <person name="Garbe J."/>
            <person name="Badalamenti J.P."/>
            <person name="Herman A."/>
            <person name="Mangelson H."/>
            <person name="Liachko I."/>
            <person name="Sullivan S."/>
            <person name="Sone E.D."/>
            <person name="Koren S."/>
            <person name="Silverstein K.A.T."/>
            <person name="Beckman K.B."/>
            <person name="Gohl D.M."/>
        </authorList>
    </citation>
    <scope>NUCLEOTIDE SEQUENCE</scope>
    <source>
        <strain evidence="2">Duluth1</strain>
        <tissue evidence="2">Whole animal</tissue>
    </source>
</reference>
<name>A0A9D4LSP3_DREPO</name>
<feature type="domain" description="Helicase ATP-binding" evidence="1">
    <location>
        <begin position="21"/>
        <end position="178"/>
    </location>
</feature>
<proteinExistence type="predicted"/>
<dbReference type="Proteomes" id="UP000828390">
    <property type="component" value="Unassembled WGS sequence"/>
</dbReference>
<evidence type="ECO:0000259" key="1">
    <source>
        <dbReference type="PROSITE" id="PS51192"/>
    </source>
</evidence>
<dbReference type="Gene3D" id="3.40.50.300">
    <property type="entry name" value="P-loop containing nucleotide triphosphate hydrolases"/>
    <property type="match status" value="1"/>
</dbReference>
<dbReference type="GO" id="GO:0005524">
    <property type="term" value="F:ATP binding"/>
    <property type="evidence" value="ECO:0007669"/>
    <property type="project" value="InterPro"/>
</dbReference>
<comment type="caution">
    <text evidence="2">The sequence shown here is derived from an EMBL/GenBank/DDBJ whole genome shotgun (WGS) entry which is preliminary data.</text>
</comment>
<dbReference type="SUPFAM" id="SSF52540">
    <property type="entry name" value="P-loop containing nucleoside triphosphate hydrolases"/>
    <property type="match status" value="1"/>
</dbReference>
<dbReference type="GO" id="GO:0016787">
    <property type="term" value="F:hydrolase activity"/>
    <property type="evidence" value="ECO:0007669"/>
    <property type="project" value="InterPro"/>
</dbReference>
<dbReference type="Pfam" id="PF04851">
    <property type="entry name" value="ResIII"/>
    <property type="match status" value="1"/>
</dbReference>
<dbReference type="GO" id="GO:0003677">
    <property type="term" value="F:DNA binding"/>
    <property type="evidence" value="ECO:0007669"/>
    <property type="project" value="InterPro"/>
</dbReference>
<dbReference type="PROSITE" id="PS51192">
    <property type="entry name" value="HELICASE_ATP_BIND_1"/>
    <property type="match status" value="1"/>
</dbReference>
<protein>
    <recommendedName>
        <fullName evidence="1">Helicase ATP-binding domain-containing protein</fullName>
    </recommendedName>
</protein>
<reference evidence="2" key="2">
    <citation type="submission" date="2020-11" db="EMBL/GenBank/DDBJ databases">
        <authorList>
            <person name="McCartney M.A."/>
            <person name="Auch B."/>
            <person name="Kono T."/>
            <person name="Mallez S."/>
            <person name="Becker A."/>
            <person name="Gohl D.M."/>
            <person name="Silverstein K.A.T."/>
            <person name="Koren S."/>
            <person name="Bechman K.B."/>
            <person name="Herman A."/>
            <person name="Abrahante J.E."/>
            <person name="Garbe J."/>
        </authorList>
    </citation>
    <scope>NUCLEOTIDE SEQUENCE</scope>
    <source>
        <strain evidence="2">Duluth1</strain>
        <tissue evidence="2">Whole animal</tissue>
    </source>
</reference>
<gene>
    <name evidence="2" type="ORF">DPMN_026052</name>
</gene>
<dbReference type="GO" id="GO:0005737">
    <property type="term" value="C:cytoplasm"/>
    <property type="evidence" value="ECO:0007669"/>
    <property type="project" value="TreeGrafter"/>
</dbReference>
<dbReference type="InterPro" id="IPR014001">
    <property type="entry name" value="Helicase_ATP-bd"/>
</dbReference>
<keyword evidence="3" id="KW-1185">Reference proteome</keyword>
<evidence type="ECO:0000313" key="2">
    <source>
        <dbReference type="EMBL" id="KAH3863074.1"/>
    </source>
</evidence>
<dbReference type="InterPro" id="IPR027417">
    <property type="entry name" value="P-loop_NTPase"/>
</dbReference>
<dbReference type="PANTHER" id="PTHR14074:SF16">
    <property type="entry name" value="ANTIVIRAL INNATE IMMUNE RESPONSE RECEPTOR RIG-I"/>
    <property type="match status" value="1"/>
</dbReference>
<sequence length="178" mass="20463">MYMKGKEDNDVELFEYQKELAREGCEGESVVIMAPTNSGKTYVGSRIMQVHLRRQKAQALLAKVIFVVENEALAFQQGKLFAKKLPAYRTKVFTGSVQRDKQQYLWDFLASRDIFVVTAQVLVNALKTGQIQSLTQFSLIVFDECHHSNQQHRYNEILWKYIEMKLQPGTDVAGLPQE</sequence>
<dbReference type="SMART" id="SM00487">
    <property type="entry name" value="DEXDc"/>
    <property type="match status" value="1"/>
</dbReference>